<evidence type="ECO:0000256" key="2">
    <source>
        <dbReference type="SAM" id="Coils"/>
    </source>
</evidence>
<feature type="compositionally biased region" description="Basic and acidic residues" evidence="3">
    <location>
        <begin position="957"/>
        <end position="972"/>
    </location>
</feature>
<dbReference type="SUPFAM" id="SSF46565">
    <property type="entry name" value="Chaperone J-domain"/>
    <property type="match status" value="1"/>
</dbReference>
<feature type="compositionally biased region" description="Polar residues" evidence="3">
    <location>
        <begin position="1194"/>
        <end position="1210"/>
    </location>
</feature>
<evidence type="ECO:0000256" key="1">
    <source>
        <dbReference type="ARBA" id="ARBA00023054"/>
    </source>
</evidence>
<dbReference type="RefSeq" id="XP_010906335.1">
    <property type="nucleotide sequence ID" value="XM_010908033.3"/>
</dbReference>
<name>A0A6I9QB79_ELAGV</name>
<dbReference type="PROSITE" id="PS50076">
    <property type="entry name" value="DNAJ_2"/>
    <property type="match status" value="1"/>
</dbReference>
<feature type="compositionally biased region" description="Basic and acidic residues" evidence="3">
    <location>
        <begin position="269"/>
        <end position="280"/>
    </location>
</feature>
<evidence type="ECO:0000256" key="3">
    <source>
        <dbReference type="SAM" id="MobiDB-lite"/>
    </source>
</evidence>
<feature type="region of interest" description="Disordered" evidence="3">
    <location>
        <begin position="228"/>
        <end position="250"/>
    </location>
</feature>
<feature type="region of interest" description="Disordered" evidence="3">
    <location>
        <begin position="1038"/>
        <end position="1210"/>
    </location>
</feature>
<dbReference type="GO" id="GO:0030276">
    <property type="term" value="F:clathrin binding"/>
    <property type="evidence" value="ECO:0007669"/>
    <property type="project" value="TreeGrafter"/>
</dbReference>
<gene>
    <name evidence="6" type="primary">LOC105033296</name>
</gene>
<proteinExistence type="predicted"/>
<dbReference type="Proteomes" id="UP000504607">
    <property type="component" value="Unplaced"/>
</dbReference>
<protein>
    <submittedName>
        <fullName evidence="6">Auxilin-like protein 1</fullName>
    </submittedName>
</protein>
<evidence type="ECO:0000313" key="5">
    <source>
        <dbReference type="Proteomes" id="UP000504607"/>
    </source>
</evidence>
<organism evidence="5 6">
    <name type="scientific">Elaeis guineensis var. tenera</name>
    <name type="common">Oil palm</name>
    <dbReference type="NCBI Taxonomy" id="51953"/>
    <lineage>
        <taxon>Eukaryota</taxon>
        <taxon>Viridiplantae</taxon>
        <taxon>Streptophyta</taxon>
        <taxon>Embryophyta</taxon>
        <taxon>Tracheophyta</taxon>
        <taxon>Spermatophyta</taxon>
        <taxon>Magnoliopsida</taxon>
        <taxon>Liliopsida</taxon>
        <taxon>Arecaceae</taxon>
        <taxon>Arecoideae</taxon>
        <taxon>Cocoseae</taxon>
        <taxon>Elaeidinae</taxon>
        <taxon>Elaeis</taxon>
    </lineage>
</organism>
<feature type="coiled-coil region" evidence="2">
    <location>
        <begin position="402"/>
        <end position="429"/>
    </location>
</feature>
<evidence type="ECO:0000259" key="4">
    <source>
        <dbReference type="PROSITE" id="PS50076"/>
    </source>
</evidence>
<feature type="compositionally biased region" description="Basic and acidic residues" evidence="3">
    <location>
        <begin position="1044"/>
        <end position="1191"/>
    </location>
</feature>
<dbReference type="GO" id="GO:0031982">
    <property type="term" value="C:vesicle"/>
    <property type="evidence" value="ECO:0007669"/>
    <property type="project" value="TreeGrafter"/>
</dbReference>
<dbReference type="Gene3D" id="1.10.287.110">
    <property type="entry name" value="DnaJ domain"/>
    <property type="match status" value="1"/>
</dbReference>
<feature type="region of interest" description="Disordered" evidence="3">
    <location>
        <begin position="784"/>
        <end position="807"/>
    </location>
</feature>
<dbReference type="GO" id="GO:0072318">
    <property type="term" value="P:clathrin coat disassembly"/>
    <property type="evidence" value="ECO:0007669"/>
    <property type="project" value="TreeGrafter"/>
</dbReference>
<feature type="compositionally biased region" description="Basic and acidic residues" evidence="3">
    <location>
        <begin position="787"/>
        <end position="797"/>
    </location>
</feature>
<dbReference type="InParanoid" id="A0A6I9QB79"/>
<dbReference type="InterPro" id="IPR036869">
    <property type="entry name" value="J_dom_sf"/>
</dbReference>
<dbReference type="InterPro" id="IPR001623">
    <property type="entry name" value="DnaJ_domain"/>
</dbReference>
<dbReference type="PANTHER" id="PTHR23172:SF87">
    <property type="entry name" value="CHAPERONE DNAJ-DOMAIN SUPERFAMILY PROTEIN"/>
    <property type="match status" value="1"/>
</dbReference>
<keyword evidence="1 2" id="KW-0175">Coiled coil</keyword>
<feature type="region of interest" description="Disordered" evidence="3">
    <location>
        <begin position="108"/>
        <end position="140"/>
    </location>
</feature>
<dbReference type="GO" id="GO:0072583">
    <property type="term" value="P:clathrin-dependent endocytosis"/>
    <property type="evidence" value="ECO:0007669"/>
    <property type="project" value="TreeGrafter"/>
</dbReference>
<dbReference type="OrthoDB" id="1717591at2759"/>
<dbReference type="GO" id="GO:0005783">
    <property type="term" value="C:endoplasmic reticulum"/>
    <property type="evidence" value="ECO:0007669"/>
    <property type="project" value="UniProtKB-ARBA"/>
</dbReference>
<dbReference type="PANTHER" id="PTHR23172">
    <property type="entry name" value="AUXILIN/CYCLIN G-ASSOCIATED KINASE-RELATED"/>
    <property type="match status" value="1"/>
</dbReference>
<keyword evidence="5" id="KW-1185">Reference proteome</keyword>
<dbReference type="FunFam" id="1.10.287.110:FF:000009">
    <property type="entry name" value="Auxilin-related protein 1"/>
    <property type="match status" value="1"/>
</dbReference>
<feature type="coiled-coil region" evidence="2">
    <location>
        <begin position="1228"/>
        <end position="1263"/>
    </location>
</feature>
<feature type="region of interest" description="Disordered" evidence="3">
    <location>
        <begin position="1"/>
        <end position="23"/>
    </location>
</feature>
<reference evidence="6" key="1">
    <citation type="submission" date="2025-08" db="UniProtKB">
        <authorList>
            <consortium name="RefSeq"/>
        </authorList>
    </citation>
    <scope>IDENTIFICATION</scope>
</reference>
<feature type="region of interest" description="Disordered" evidence="3">
    <location>
        <begin position="269"/>
        <end position="302"/>
    </location>
</feature>
<accession>A0A6I9QB79</accession>
<feature type="region of interest" description="Disordered" evidence="3">
    <location>
        <begin position="317"/>
        <end position="350"/>
    </location>
</feature>
<feature type="region of interest" description="Disordered" evidence="3">
    <location>
        <begin position="932"/>
        <end position="972"/>
    </location>
</feature>
<feature type="domain" description="J" evidence="4">
    <location>
        <begin position="1299"/>
        <end position="1363"/>
    </location>
</feature>
<evidence type="ECO:0000313" key="6">
    <source>
        <dbReference type="RefSeq" id="XP_010906335.1"/>
    </source>
</evidence>
<dbReference type="CDD" id="cd06257">
    <property type="entry name" value="DnaJ"/>
    <property type="match status" value="1"/>
</dbReference>
<feature type="compositionally biased region" description="Low complexity" evidence="3">
    <location>
        <begin position="287"/>
        <end position="300"/>
    </location>
</feature>
<sequence>MEDPPSYLLESRGGTAVSKKTPNGAARSAYADVFPPAFPAGPQDYAEIFGGLATSCSIPVLDLPPSIDGVDDALSGPWSSGFDYADIFGGFDGGDFAVSYEELVAESKRPEKKSFSSNQRIPRETGFHQQTTEISDLPSEGPIGSHVACLEVNQVLSDSHSSNDESIQYDMPYHRTGRASKVDSVNGKAHVTQSHAFPGSVFVADACPPSQNIESDNHANMVNNDLRFSRDLSGGKTKRKQEKIFSRVSSSGGAKCFEHDMLEDQKHFTDRPLASEDRPTNARNHSRSSSNQSTSSGDISQPNYTFLTISDISLQTQPLKVPPPSRPPPKADSKQGHLKAKVPASSKADLDEGNLYKKMLNHQTHHGGDAYKNHVLQEAAKESSSYCFDVEVDASSAAAASAAAMKEAMEQAQARLKSAKELMERKRDNFQSRKKLGHHDVKCKERKEYIAAEELRSFNEGMTQETILKDDREGNHVTVKEKQEARKVPMVTPYHEDKETDTASTEKARQTMAQIETRSSQRLSKLEESNGKWKVDKQFYELINNDKEFRIVDDVSQHEGFEKKSVAVVKTNEDGVNETEAPHAFRTVQEISEHGCLSNKLEVLKKANGDGEYESEVANLVHGHKRNERLQAVKESCEWGESTNKHRAGVMAASKEVVKEILNAIPDASVQEQNTNELEVPSEGCVPQEHESSLKDALHFSQQGESEKKLKQEEELHVCAENKSSDAEEAFPCEDEDGESKAFQEACRTDGIYRCEEEYKKPLAGKCIDCEREVNAKLVTSEPDDYDATKLGDKSGGQDENNGEGCVPHGSCWNKVEEKMDAPSEASECEENEKSSIPVNVSRYHEVNEYKLEGTGLRLQQKETKKSNGIRESYESVSHENIVEVTLEDLDLEKNEKKLEVALDGAIGDAGDENELEAAKEACQQHNIVNKSRESQMEHRQNRKKQRVAQVTDEEEKFGSRLTTDKEEEGPRDIDRIEEVKVASHMAKCNMGSNVGREVCQGVENKILEAAQQATFLEEKRDITNRALDVTESRIKTENTSVDMQKEDQREIEGKIDRKTEQKKEFARKLEEEREREREREKDRIAVQRATPEAHERALAEARERAERIAVERVTAEARQRALAEAREKAERASSETSEKSLAEKASKEAKLRAERAAVERATAEARERAAEKAAAEARERAERSKQKPADMQDASNGTQRQSGFFNQAPCSTGKFEGAEGESALRCKARLERHRRTVERAAKALAEKNMRDMLAQREQAERNRLAESLDAEVRRWSNGKEGNLRALLSTLQYILGPDSGWQPIPLTEVITAAAVKKAYRKATLYVHPDKLQQRGASIHQKYVCEKVFDLLKDAWNKFNSEER</sequence>